<keyword evidence="2" id="KW-1185">Reference proteome</keyword>
<name>A0A8J2VME5_9BACL</name>
<proteinExistence type="predicted"/>
<dbReference type="Proteomes" id="UP000628775">
    <property type="component" value="Unassembled WGS sequence"/>
</dbReference>
<dbReference type="RefSeq" id="WP_188689973.1">
    <property type="nucleotide sequence ID" value="NZ_BMIR01000003.1"/>
</dbReference>
<reference evidence="1" key="1">
    <citation type="journal article" date="2014" name="Int. J. Syst. Evol. Microbiol.">
        <title>Complete genome sequence of Corynebacterium casei LMG S-19264T (=DSM 44701T), isolated from a smear-ripened cheese.</title>
        <authorList>
            <consortium name="US DOE Joint Genome Institute (JGI-PGF)"/>
            <person name="Walter F."/>
            <person name="Albersmeier A."/>
            <person name="Kalinowski J."/>
            <person name="Ruckert C."/>
        </authorList>
    </citation>
    <scope>NUCLEOTIDE SEQUENCE</scope>
    <source>
        <strain evidence="1">CGMCC 1.15371</strain>
    </source>
</reference>
<comment type="caution">
    <text evidence="1">The sequence shown here is derived from an EMBL/GenBank/DDBJ whole genome shotgun (WGS) entry which is preliminary data.</text>
</comment>
<sequence length="147" mass="16824">MTEALLNKLFDEIKEMKENMLTRDDLTTFATKDDLANFATKDDLANFATKDDLANFATKDDLANFATKDDLANFATKDDLANFATKEDVADIPYIKTAVNELSVKVSDLTERVDIIEKEMVRKADLQFVYHKLAEHDREIFNLKYQS</sequence>
<evidence type="ECO:0000313" key="1">
    <source>
        <dbReference type="EMBL" id="GGE33158.1"/>
    </source>
</evidence>
<dbReference type="AlphaFoldDB" id="A0A8J2VME5"/>
<dbReference type="EMBL" id="BMIR01000003">
    <property type="protein sequence ID" value="GGE33158.1"/>
    <property type="molecule type" value="Genomic_DNA"/>
</dbReference>
<gene>
    <name evidence="1" type="ORF">GCM10011391_09760</name>
</gene>
<accession>A0A8J2VME5</accession>
<organism evidence="1 2">
    <name type="scientific">Pullulanibacillus camelliae</name>
    <dbReference type="NCBI Taxonomy" id="1707096"/>
    <lineage>
        <taxon>Bacteria</taxon>
        <taxon>Bacillati</taxon>
        <taxon>Bacillota</taxon>
        <taxon>Bacilli</taxon>
        <taxon>Bacillales</taxon>
        <taxon>Sporolactobacillaceae</taxon>
        <taxon>Pullulanibacillus</taxon>
    </lineage>
</organism>
<protein>
    <submittedName>
        <fullName evidence="1">Uncharacterized protein</fullName>
    </submittedName>
</protein>
<evidence type="ECO:0000313" key="2">
    <source>
        <dbReference type="Proteomes" id="UP000628775"/>
    </source>
</evidence>
<reference evidence="1" key="2">
    <citation type="submission" date="2020-09" db="EMBL/GenBank/DDBJ databases">
        <authorList>
            <person name="Sun Q."/>
            <person name="Zhou Y."/>
        </authorList>
    </citation>
    <scope>NUCLEOTIDE SEQUENCE</scope>
    <source>
        <strain evidence="1">CGMCC 1.15371</strain>
    </source>
</reference>